<dbReference type="EMBL" id="AMZY02000021">
    <property type="protein sequence ID" value="EMS31153.1"/>
    <property type="molecule type" value="Genomic_DNA"/>
</dbReference>
<sequence length="110" mass="12499">MKVDSLLDKIESSERSNKISIIEMIVDAVMSFPIQNLNDTDDYFHIVSSLLGKEEFTVNDLISYVDNLDLTLSESVIWEMASLNSLVHAFELMDKSGVTITEVKQRIEEL</sequence>
<organism evidence="1 2">
    <name type="scientific">Mariniradius saccharolyticus AK6</name>
    <dbReference type="NCBI Taxonomy" id="1239962"/>
    <lineage>
        <taxon>Bacteria</taxon>
        <taxon>Pseudomonadati</taxon>
        <taxon>Bacteroidota</taxon>
        <taxon>Cytophagia</taxon>
        <taxon>Cytophagales</taxon>
        <taxon>Cyclobacteriaceae</taxon>
        <taxon>Mariniradius</taxon>
    </lineage>
</organism>
<accession>M7X8V0</accession>
<proteinExistence type="predicted"/>
<name>M7X8V0_9BACT</name>
<evidence type="ECO:0000313" key="1">
    <source>
        <dbReference type="EMBL" id="EMS31153.1"/>
    </source>
</evidence>
<reference evidence="1" key="1">
    <citation type="submission" date="2013-01" db="EMBL/GenBank/DDBJ databases">
        <title>Genome assembly of Mariniradius saccharolyticus AK6.</title>
        <authorList>
            <person name="Vaidya B."/>
            <person name="Khatri I."/>
            <person name="Tanuku N.R.S."/>
            <person name="Subramanian S."/>
            <person name="Pinnaka A."/>
        </authorList>
    </citation>
    <scope>NUCLEOTIDE SEQUENCE [LARGE SCALE GENOMIC DNA]</scope>
    <source>
        <strain evidence="1">AK6</strain>
    </source>
</reference>
<evidence type="ECO:0000313" key="2">
    <source>
        <dbReference type="Proteomes" id="UP000010953"/>
    </source>
</evidence>
<dbReference type="InParanoid" id="M7X8V0"/>
<protein>
    <submittedName>
        <fullName evidence="1">Uncharacterized protein</fullName>
    </submittedName>
</protein>
<keyword evidence="2" id="KW-1185">Reference proteome</keyword>
<dbReference type="RefSeq" id="WP_008631513.1">
    <property type="nucleotide sequence ID" value="NZ_AMZY02000021.1"/>
</dbReference>
<dbReference type="Proteomes" id="UP000010953">
    <property type="component" value="Unassembled WGS sequence"/>
</dbReference>
<dbReference type="AlphaFoldDB" id="M7X8V0"/>
<comment type="caution">
    <text evidence="1">The sequence shown here is derived from an EMBL/GenBank/DDBJ whole genome shotgun (WGS) entry which is preliminary data.</text>
</comment>
<gene>
    <name evidence="1" type="ORF">C943_02593</name>
</gene>